<keyword evidence="2" id="KW-1185">Reference proteome</keyword>
<gene>
    <name evidence="1" type="ORF">LYNGBM3L_61290</name>
</gene>
<protein>
    <submittedName>
        <fullName evidence="1">Uncharacterized protein</fullName>
    </submittedName>
</protein>
<evidence type="ECO:0000313" key="2">
    <source>
        <dbReference type="Proteomes" id="UP000003959"/>
    </source>
</evidence>
<sequence length="39" mass="4256">MVYGHPQKMALLILGMGRGIIPRISNATLAAISYQQADR</sequence>
<dbReference type="AlphaFoldDB" id="F4Y0F5"/>
<accession>F4Y0F5</accession>
<reference evidence="2" key="1">
    <citation type="journal article" date="2011" name="Proc. Natl. Acad. Sci. U.S.A.">
        <title>Genomic insights into the physiology and ecology of the marine filamentous cyanobacterium Lyngbya majuscula.</title>
        <authorList>
            <person name="Jones A.C."/>
            <person name="Monroe E.A."/>
            <person name="Podell S."/>
            <person name="Hess W.R."/>
            <person name="Klages S."/>
            <person name="Esquenazi E."/>
            <person name="Niessen S."/>
            <person name="Hoover H."/>
            <person name="Rothmann M."/>
            <person name="Lasken R.S."/>
            <person name="Yates J.R.III."/>
            <person name="Reinhardt R."/>
            <person name="Kube M."/>
            <person name="Burkart M.D."/>
            <person name="Allen E.E."/>
            <person name="Dorrestein P.C."/>
            <person name="Gerwick W.H."/>
            <person name="Gerwick L."/>
        </authorList>
    </citation>
    <scope>NUCLEOTIDE SEQUENCE [LARGE SCALE GENOMIC DNA]</scope>
    <source>
        <strain evidence="2">3L</strain>
    </source>
</reference>
<organism evidence="1 2">
    <name type="scientific">Moorena producens 3L</name>
    <dbReference type="NCBI Taxonomy" id="489825"/>
    <lineage>
        <taxon>Bacteria</taxon>
        <taxon>Bacillati</taxon>
        <taxon>Cyanobacteriota</taxon>
        <taxon>Cyanophyceae</taxon>
        <taxon>Coleofasciculales</taxon>
        <taxon>Coleofasciculaceae</taxon>
        <taxon>Moorena</taxon>
    </lineage>
</organism>
<proteinExistence type="predicted"/>
<dbReference type="HOGENOM" id="CLU_3312904_0_0_3"/>
<dbReference type="Proteomes" id="UP000003959">
    <property type="component" value="Unassembled WGS sequence"/>
</dbReference>
<evidence type="ECO:0000313" key="1">
    <source>
        <dbReference type="EMBL" id="EGJ29745.1"/>
    </source>
</evidence>
<name>F4Y0F5_9CYAN</name>
<dbReference type="EMBL" id="GL890967">
    <property type="protein sequence ID" value="EGJ29745.1"/>
    <property type="molecule type" value="Genomic_DNA"/>
</dbReference>